<dbReference type="InterPro" id="IPR050736">
    <property type="entry name" value="Sensor_HK_Regulatory"/>
</dbReference>
<evidence type="ECO:0000256" key="6">
    <source>
        <dbReference type="ARBA" id="ARBA00023012"/>
    </source>
</evidence>
<comment type="caution">
    <text evidence="10">The sequence shown here is derived from an EMBL/GenBank/DDBJ whole genome shotgun (WGS) entry which is preliminary data.</text>
</comment>
<dbReference type="InterPro" id="IPR019734">
    <property type="entry name" value="TPR_rpt"/>
</dbReference>
<dbReference type="GO" id="GO:0000155">
    <property type="term" value="F:phosphorelay sensor kinase activity"/>
    <property type="evidence" value="ECO:0007669"/>
    <property type="project" value="InterPro"/>
</dbReference>
<keyword evidence="7" id="KW-0472">Membrane</keyword>
<keyword evidence="11" id="KW-1185">Reference proteome</keyword>
<gene>
    <name evidence="10" type="ORF">E0F88_26690</name>
</gene>
<dbReference type="RefSeq" id="WP_131961347.1">
    <property type="nucleotide sequence ID" value="NZ_SMFL01000013.1"/>
</dbReference>
<proteinExistence type="predicted"/>
<evidence type="ECO:0000256" key="4">
    <source>
        <dbReference type="ARBA" id="ARBA00022679"/>
    </source>
</evidence>
<dbReference type="AlphaFoldDB" id="A0A4R5DBL9"/>
<dbReference type="SUPFAM" id="SSF48452">
    <property type="entry name" value="TPR-like"/>
    <property type="match status" value="1"/>
</dbReference>
<dbReference type="EC" id="2.7.13.3" evidence="2"/>
<keyword evidence="3" id="KW-0597">Phosphoprotein</keyword>
<dbReference type="Pfam" id="PF00512">
    <property type="entry name" value="HisKA"/>
    <property type="match status" value="1"/>
</dbReference>
<keyword evidence="6" id="KW-0902">Two-component regulatory system</keyword>
<dbReference type="PRINTS" id="PR00344">
    <property type="entry name" value="BCTRLSENSOR"/>
</dbReference>
<dbReference type="SMART" id="SM00028">
    <property type="entry name" value="TPR"/>
    <property type="match status" value="3"/>
</dbReference>
<dbReference type="InterPro" id="IPR003594">
    <property type="entry name" value="HATPase_dom"/>
</dbReference>
<feature type="domain" description="Histidine kinase/HSP90-like ATPase" evidence="8">
    <location>
        <begin position="582"/>
        <end position="694"/>
    </location>
</feature>
<dbReference type="SUPFAM" id="SSF55874">
    <property type="entry name" value="ATPase domain of HSP90 chaperone/DNA topoisomerase II/histidine kinase"/>
    <property type="match status" value="1"/>
</dbReference>
<dbReference type="InterPro" id="IPR011990">
    <property type="entry name" value="TPR-like_helical_dom_sf"/>
</dbReference>
<evidence type="ECO:0000256" key="7">
    <source>
        <dbReference type="SAM" id="Phobius"/>
    </source>
</evidence>
<organism evidence="10 11">
    <name type="scientific">Dyadobacter psychrotolerans</name>
    <dbReference type="NCBI Taxonomy" id="2541721"/>
    <lineage>
        <taxon>Bacteria</taxon>
        <taxon>Pseudomonadati</taxon>
        <taxon>Bacteroidota</taxon>
        <taxon>Cytophagia</taxon>
        <taxon>Cytophagales</taxon>
        <taxon>Spirosomataceae</taxon>
        <taxon>Dyadobacter</taxon>
    </lineage>
</organism>
<dbReference type="Gene3D" id="1.25.40.10">
    <property type="entry name" value="Tetratricopeptide repeat domain"/>
    <property type="match status" value="2"/>
</dbReference>
<dbReference type="OrthoDB" id="9810447at2"/>
<dbReference type="InterPro" id="IPR004358">
    <property type="entry name" value="Sig_transdc_His_kin-like_C"/>
</dbReference>
<accession>A0A4R5DBL9</accession>
<keyword evidence="4" id="KW-0808">Transferase</keyword>
<comment type="catalytic activity">
    <reaction evidence="1">
        <text>ATP + protein L-histidine = ADP + protein N-phospho-L-histidine.</text>
        <dbReference type="EC" id="2.7.13.3"/>
    </reaction>
</comment>
<reference evidence="10 11" key="1">
    <citation type="submission" date="2019-03" db="EMBL/GenBank/DDBJ databases">
        <title>Dyadobacter AR-3-6 sp. nov., isolated from arctic soil.</title>
        <authorList>
            <person name="Chaudhary D.K."/>
        </authorList>
    </citation>
    <scope>NUCLEOTIDE SEQUENCE [LARGE SCALE GENOMIC DNA]</scope>
    <source>
        <strain evidence="10 11">AR-3-6</strain>
    </source>
</reference>
<protein>
    <recommendedName>
        <fullName evidence="2">histidine kinase</fullName>
        <ecNumber evidence="2">2.7.13.3</ecNumber>
    </recommendedName>
</protein>
<evidence type="ECO:0000256" key="1">
    <source>
        <dbReference type="ARBA" id="ARBA00000085"/>
    </source>
</evidence>
<dbReference type="Gene3D" id="3.30.565.10">
    <property type="entry name" value="Histidine kinase-like ATPase, C-terminal domain"/>
    <property type="match status" value="1"/>
</dbReference>
<name>A0A4R5DBL9_9BACT</name>
<dbReference type="SMART" id="SM00388">
    <property type="entry name" value="HisKA"/>
    <property type="match status" value="1"/>
</dbReference>
<keyword evidence="7" id="KW-1133">Transmembrane helix</keyword>
<dbReference type="InterPro" id="IPR003661">
    <property type="entry name" value="HisK_dim/P_dom"/>
</dbReference>
<dbReference type="InterPro" id="IPR036890">
    <property type="entry name" value="HATPase_C_sf"/>
</dbReference>
<dbReference type="InterPro" id="IPR036097">
    <property type="entry name" value="HisK_dim/P_sf"/>
</dbReference>
<evidence type="ECO:0000256" key="3">
    <source>
        <dbReference type="ARBA" id="ARBA00022553"/>
    </source>
</evidence>
<dbReference type="Pfam" id="PF02518">
    <property type="entry name" value="HATPase_c"/>
    <property type="match status" value="1"/>
</dbReference>
<keyword evidence="5 10" id="KW-0418">Kinase</keyword>
<evidence type="ECO:0000256" key="2">
    <source>
        <dbReference type="ARBA" id="ARBA00012438"/>
    </source>
</evidence>
<feature type="transmembrane region" description="Helical" evidence="7">
    <location>
        <begin position="412"/>
        <end position="432"/>
    </location>
</feature>
<dbReference type="PANTHER" id="PTHR43711">
    <property type="entry name" value="TWO-COMPONENT HISTIDINE KINASE"/>
    <property type="match status" value="1"/>
</dbReference>
<dbReference type="Proteomes" id="UP000294850">
    <property type="component" value="Unassembled WGS sequence"/>
</dbReference>
<evidence type="ECO:0000259" key="8">
    <source>
        <dbReference type="SMART" id="SM00387"/>
    </source>
</evidence>
<dbReference type="EMBL" id="SMFL01000013">
    <property type="protein sequence ID" value="TDE11086.1"/>
    <property type="molecule type" value="Genomic_DNA"/>
</dbReference>
<dbReference type="CDD" id="cd00075">
    <property type="entry name" value="HATPase"/>
    <property type="match status" value="1"/>
</dbReference>
<dbReference type="PANTHER" id="PTHR43711:SF31">
    <property type="entry name" value="HISTIDINE KINASE"/>
    <property type="match status" value="1"/>
</dbReference>
<feature type="domain" description="Signal transduction histidine kinase dimerisation/phosphoacceptor" evidence="9">
    <location>
        <begin position="472"/>
        <end position="538"/>
    </location>
</feature>
<dbReference type="FunFam" id="3.30.565.10:FF:000006">
    <property type="entry name" value="Sensor histidine kinase WalK"/>
    <property type="match status" value="1"/>
</dbReference>
<dbReference type="CDD" id="cd00082">
    <property type="entry name" value="HisKA"/>
    <property type="match status" value="1"/>
</dbReference>
<evidence type="ECO:0000256" key="5">
    <source>
        <dbReference type="ARBA" id="ARBA00022777"/>
    </source>
</evidence>
<evidence type="ECO:0000313" key="10">
    <source>
        <dbReference type="EMBL" id="TDE11086.1"/>
    </source>
</evidence>
<keyword evidence="7" id="KW-0812">Transmembrane</keyword>
<dbReference type="SMART" id="SM00387">
    <property type="entry name" value="HATPase_c"/>
    <property type="match status" value="1"/>
</dbReference>
<sequence length="707" mass="80975">MPKFNNQSFIGYLKFSCVWICVLTLSVCSCQTGSPKSGDHTEYAIQIREKANRILDVGDTKRALAFYDSAYQEIMFPGIGDEISRYNFLGDNYYRKTGDLHRAVETLDSVFLLLSTKKLKSEYINEYATTLFCKGDLLFGLQKYNEAYQCYYQGKVTAETFLNRCALAEYTYRLGMVSYRQAKYAEAALHFKQCFQDMNLCPDDFRGFAMKQELLGNISLSYSKLDLIDSALVYSKQTLDFIAENGKKFPDRKDYIDMAKGVIYGNQADLYYKTGDIAFAEKLLLKSIEINSKKGFDNRDAQLSKLKLGELYITTNQLEKAQGIASQLELSLDSVKNPEAEIRLSKFNWDYYDKRQQKAEAYIHLLKYMSLKDSLDDVNKRMVTADLDKEFQRLEQKNKYISLSRENELKKIWLYAAILFSMLVVVILFLLWRNWRASKNNIATLTRLNKQVSFQNGQLEHTLEDLKLSSDDKDRILKVVAHDLRNPIGAIANIADIILEEAKLNLEHHKMLELVKESSWQSIDMINDLLTANLTNRPSEMKKTWVNMSDLVDQCVEQLRFKAEEKMQNIIVDSSERIEVMADHEKISRVVSNLIVNAIKFSLPETEISVSLRHNKEGVELLVADHGIGIPVVLQDKVYDMFGESKRTGTAGEQAFGIGLPFSKQIVEAHGGRIWFQSEVDKGTTFHVLLPIEQKVSDKITKPSIAL</sequence>
<dbReference type="Gene3D" id="1.10.287.130">
    <property type="match status" value="1"/>
</dbReference>
<evidence type="ECO:0000259" key="9">
    <source>
        <dbReference type="SMART" id="SM00388"/>
    </source>
</evidence>
<evidence type="ECO:0000313" key="11">
    <source>
        <dbReference type="Proteomes" id="UP000294850"/>
    </source>
</evidence>
<dbReference type="SUPFAM" id="SSF47384">
    <property type="entry name" value="Homodimeric domain of signal transducing histidine kinase"/>
    <property type="match status" value="1"/>
</dbReference>